<keyword evidence="1" id="KW-0812">Transmembrane</keyword>
<dbReference type="Proteomes" id="UP000265566">
    <property type="component" value="Chromosome 5"/>
</dbReference>
<feature type="transmembrane region" description="Helical" evidence="1">
    <location>
        <begin position="6"/>
        <end position="24"/>
    </location>
</feature>
<dbReference type="AlphaFoldDB" id="A0A396HZ82"/>
<keyword evidence="1" id="KW-0472">Membrane</keyword>
<sequence length="44" mass="5020">MTGVLKFVYTMVFFLSLFLIAIDIKDIISLVYCNGSTQLELKCK</sequence>
<evidence type="ECO:0000256" key="1">
    <source>
        <dbReference type="SAM" id="Phobius"/>
    </source>
</evidence>
<evidence type="ECO:0000313" key="2">
    <source>
        <dbReference type="EMBL" id="RHN56027.1"/>
    </source>
</evidence>
<proteinExistence type="predicted"/>
<organism evidence="2 3">
    <name type="scientific">Medicago truncatula</name>
    <name type="common">Barrel medic</name>
    <name type="synonym">Medicago tribuloides</name>
    <dbReference type="NCBI Taxonomy" id="3880"/>
    <lineage>
        <taxon>Eukaryota</taxon>
        <taxon>Viridiplantae</taxon>
        <taxon>Streptophyta</taxon>
        <taxon>Embryophyta</taxon>
        <taxon>Tracheophyta</taxon>
        <taxon>Spermatophyta</taxon>
        <taxon>Magnoliopsida</taxon>
        <taxon>eudicotyledons</taxon>
        <taxon>Gunneridae</taxon>
        <taxon>Pentapetalae</taxon>
        <taxon>rosids</taxon>
        <taxon>fabids</taxon>
        <taxon>Fabales</taxon>
        <taxon>Fabaceae</taxon>
        <taxon>Papilionoideae</taxon>
        <taxon>50 kb inversion clade</taxon>
        <taxon>NPAAA clade</taxon>
        <taxon>Hologalegina</taxon>
        <taxon>IRL clade</taxon>
        <taxon>Trifolieae</taxon>
        <taxon>Medicago</taxon>
    </lineage>
</organism>
<keyword evidence="1" id="KW-1133">Transmembrane helix</keyword>
<dbReference type="Gramene" id="rna31343">
    <property type="protein sequence ID" value="RHN56027.1"/>
    <property type="gene ID" value="gene31343"/>
</dbReference>
<accession>A0A396HZ82</accession>
<comment type="caution">
    <text evidence="2">The sequence shown here is derived from an EMBL/GenBank/DDBJ whole genome shotgun (WGS) entry which is preliminary data.</text>
</comment>
<gene>
    <name evidence="2" type="ORF">MtrunA17_Chr5g0424911</name>
</gene>
<evidence type="ECO:0000313" key="3">
    <source>
        <dbReference type="Proteomes" id="UP000265566"/>
    </source>
</evidence>
<name>A0A396HZ82_MEDTR</name>
<dbReference type="EMBL" id="PSQE01000005">
    <property type="protein sequence ID" value="RHN56027.1"/>
    <property type="molecule type" value="Genomic_DNA"/>
</dbReference>
<protein>
    <submittedName>
        <fullName evidence="2">Putative Late nodulin</fullName>
    </submittedName>
</protein>
<reference evidence="3" key="1">
    <citation type="journal article" date="2018" name="Nat. Plants">
        <title>Whole-genome landscape of Medicago truncatula symbiotic genes.</title>
        <authorList>
            <person name="Pecrix Y."/>
            <person name="Staton S.E."/>
            <person name="Sallet E."/>
            <person name="Lelandais-Briere C."/>
            <person name="Moreau S."/>
            <person name="Carrere S."/>
            <person name="Blein T."/>
            <person name="Jardinaud M.F."/>
            <person name="Latrasse D."/>
            <person name="Zouine M."/>
            <person name="Zahm M."/>
            <person name="Kreplak J."/>
            <person name="Mayjonade B."/>
            <person name="Satge C."/>
            <person name="Perez M."/>
            <person name="Cauet S."/>
            <person name="Marande W."/>
            <person name="Chantry-Darmon C."/>
            <person name="Lopez-Roques C."/>
            <person name="Bouchez O."/>
            <person name="Berard A."/>
            <person name="Debelle F."/>
            <person name="Munos S."/>
            <person name="Bendahmane A."/>
            <person name="Berges H."/>
            <person name="Niebel A."/>
            <person name="Buitink J."/>
            <person name="Frugier F."/>
            <person name="Benhamed M."/>
            <person name="Crespi M."/>
            <person name="Gouzy J."/>
            <person name="Gamas P."/>
        </authorList>
    </citation>
    <scope>NUCLEOTIDE SEQUENCE [LARGE SCALE GENOMIC DNA]</scope>
    <source>
        <strain evidence="3">cv. Jemalong A17</strain>
    </source>
</reference>